<dbReference type="GeneID" id="73377970"/>
<dbReference type="FunFam" id="2.130.10.10:FF:000410">
    <property type="entry name" value="U3 small nucleolar RNA-associated protein 21"/>
    <property type="match status" value="1"/>
</dbReference>
<protein>
    <submittedName>
        <fullName evidence="7">UTP21</fullName>
    </submittedName>
</protein>
<dbReference type="Proteomes" id="UP001202479">
    <property type="component" value="Unassembled WGS sequence"/>
</dbReference>
<dbReference type="InterPro" id="IPR059157">
    <property type="entry name" value="WDR36-Utp21_N"/>
</dbReference>
<evidence type="ECO:0000256" key="3">
    <source>
        <dbReference type="PROSITE-ProRule" id="PRU00221"/>
    </source>
</evidence>
<comment type="caution">
    <text evidence="7">The sequence shown here is derived from an EMBL/GenBank/DDBJ whole genome shotgun (WGS) entry which is preliminary data.</text>
</comment>
<reference evidence="7" key="1">
    <citation type="journal article" date="2022" name="DNA Res.">
        <title>Genome analysis of five recently described species of the CUG-Ser clade uncovers Candida theae as a new hybrid lineage with pathogenic potential in the Candida parapsilosis species complex.</title>
        <authorList>
            <person name="Mixao V."/>
            <person name="Del Olmo V."/>
            <person name="Hegedusova E."/>
            <person name="Saus E."/>
            <person name="Pryszcz L."/>
            <person name="Cillingova A."/>
            <person name="Nosek J."/>
            <person name="Gabaldon T."/>
        </authorList>
    </citation>
    <scope>NUCLEOTIDE SEQUENCE</scope>
    <source>
        <strain evidence="7">CBS 10844</strain>
    </source>
</reference>
<evidence type="ECO:0000256" key="5">
    <source>
        <dbReference type="SAM" id="MobiDB-lite"/>
    </source>
</evidence>
<feature type="domain" description="CNH" evidence="6">
    <location>
        <begin position="978"/>
        <end position="1296"/>
    </location>
</feature>
<dbReference type="Gene3D" id="2.130.10.10">
    <property type="entry name" value="YVTN repeat-like/Quinoprotein amine dehydrogenase"/>
    <property type="match status" value="2"/>
</dbReference>
<sequence>MVVLSEKKRKVDSVNGSGSGGGGGVAPVRVRKPSKIFSPFRVLGNVTDATPFAIGTLGSTFYAVTSVGKSFQIYDLATLHLLFVSQTQTKSKITCFTTHHHYIFVGSGHKVGIYKRGKLEFTLTCETNGIITHLCHFGEYLIATSSRGELFVFRRTAADGLKFPTELYSVIRAVNIDVDGEIVGVIHPPTYLNKVVVATTSSIVIINVRSGKVLYRSQQQQFGEESLSSIESAPVLDVVGVGTASGNVYIYNLRKGSVLGEKITTSGSETSSKVTSISFRTDGSPHLVAALNNGDLYFHNLNKNTRIHVLRNAHKEAHGGVSKVQFLNGQPILLTNGGDNHLKEFVFDPSLSATNTSIIAPPRHLRSRGGHSAPPVAIQFPDEDKSHFLFSASRDRSFWSFSLRKDAQAQEFSQRMHKSKDGKRQAGQVASLKEKFPEIIAIATSHARTGEWDNILTAHKDEPFARTWDSSTKRVGKHILNTVDQGICKSICISQCGNFGLVGSSLGGIGVYNLQSGLLRRKYLLHKQVVTGLAIDGMNRKMVSCGLDGVVGFYDFGKSKYLGKLQLSAPITSMVYHNQSDLVACALDDLSIIVIDVTTQKVVRVLYGHSNRISGIDFSPNGRWIVSVGLDSTLRTWDLPTGGCIDGVFLPIVATSVKFSPLGDVIATTHVSGNGISLWTNRAQFKPVSTRHVEEEEFSTILLPNASGDGGSIILDGALDEEEEQDTAEFDIGKFVSSDQIDSDLITLSTGPRTKFNTLLYLDTIKQRNKPIEPPKKPEKTPFFIGLTGEAVGDRASVAEGAKEKIIDAKQEQKQEQEEKSKLLQYNFQNRSSGGDGGATTAFESEFTTLLRNSGETSQFEEFNKYLVNLAPSAIDLEIRSLNTQPPLTELTNFIRALLAGLQSNKNFELIETIFSMFLKVHGDVLHQYEDDDTFDLQDILAKFSQVSEEKNEKMDQAIKYLVYTQTLSQSASLSQAPTTTTAAAAAQQTAFEQESSIKSSQGVTIKSVVPQSIRSFRSYQDTRRLFGENHNYTLQNIFKNLTVDNSSIVKLKLLPNDSAAINKKLMLMISPTLVKIYEIVGSHTNLIFSLDEVRCADALYIDHSDKRLLLIGVKRRILVYHVTNKSRNVLQFTLIKEIPLKDKVRTINMYSEDHVIVGVESDYLMMNILSYKLSTFATNDDTDIFSQGASFKYFGLSSSGPLIWTIPTSEDSVLLIKDTTVIQLEKSKSVKISPSPIKLTAVPLNVLFIHPMYLAAIYPKKIEIMEIHNGILIQKFSHYINSNQICCQIEENVLCLASGSDVFQFSIVPLQKQVTQFLSISGKTHFGNARDPNNDLRLVGLENAINLVSDLKPTEENEIFTTEKSKQLRLRELYTLKAISLFESYSKYHESLVDIASEWLISYHDVLSLFPDFLNGEYLLSKKSVDAQGKVAEEEQIRSPHSSSAVKRITKEDLESNPISESDYETDNTARKYTAATLSSTTTTATTGTTATTATTKNNVKSQSIRKFTKAVNNLIIYLTEQRRILLSFFDKSAINWKHVLLEPNDIYPPIDNQLIKVSTIIDTSLFLCYFYVKPMLLGPLLRLPNNKCDSKIVNECLMSNIHNHAQQRNFKQPNYIKELLDFYYGRNLHREALEMLYKLAHGDEQSKVVHSNEEDNAYDDFIKGPGLTVRYLSKLTNDNLDLILEYAKWAISANEENSKILFMNDSDLIAKLKNNKQFGRFETKLCILYLRQIKEQDGSPKEDEYYSNLKNLLSTSETFDPWPILKEIPTNEDKFLRLTVFVYRKLQEHEKAVDVLFNQLNDLDEAILYCLAIYKQPNGTTIGRGLFHKLLGDLLINYVENIDLISKLLSEQGLKMSVDFVFDILPASFPLYKIANYLKQQVAAVKNKVDDTRINSQLYKVGSINLKDKIIKLQDDSYKINSSKTLCPVCREKLGYSILTVTDDSDIVHYGCAQRLRKQQQ</sequence>
<dbReference type="Pfam" id="PF10367">
    <property type="entry name" value="zf-Vps39_C"/>
    <property type="match status" value="1"/>
</dbReference>
<feature type="repeat" description="WD" evidence="3">
    <location>
        <begin position="606"/>
        <end position="647"/>
    </location>
</feature>
<keyword evidence="2" id="KW-0677">Repeat</keyword>
<feature type="coiled-coil region" evidence="4">
    <location>
        <begin position="799"/>
        <end position="827"/>
    </location>
</feature>
<dbReference type="PANTHER" id="PTHR22840:SF12">
    <property type="entry name" value="WD REPEAT-CONTAINING PROTEIN 36"/>
    <property type="match status" value="1"/>
</dbReference>
<dbReference type="Pfam" id="PF00780">
    <property type="entry name" value="CNH"/>
    <property type="match status" value="1"/>
</dbReference>
<dbReference type="SUPFAM" id="SSF50969">
    <property type="entry name" value="YVTN repeat-like/Quinoprotein amine dehydrogenase"/>
    <property type="match status" value="1"/>
</dbReference>
<gene>
    <name evidence="7" type="ORF">KGF56_000353</name>
</gene>
<dbReference type="PROSITE" id="PS50294">
    <property type="entry name" value="WD_REPEATS_REGION"/>
    <property type="match status" value="1"/>
</dbReference>
<dbReference type="InterPro" id="IPR011047">
    <property type="entry name" value="Quinoprotein_ADH-like_sf"/>
</dbReference>
<dbReference type="InterPro" id="IPR015943">
    <property type="entry name" value="WD40/YVTN_repeat-like_dom_sf"/>
</dbReference>
<dbReference type="Pfam" id="PF25171">
    <property type="entry name" value="Beta-prop_WDR36-Utp21_1st"/>
    <property type="match status" value="1"/>
</dbReference>
<dbReference type="EMBL" id="JAHUZD010000021">
    <property type="protein sequence ID" value="KAI3406748.2"/>
    <property type="molecule type" value="Genomic_DNA"/>
</dbReference>
<evidence type="ECO:0000313" key="8">
    <source>
        <dbReference type="Proteomes" id="UP001202479"/>
    </source>
</evidence>
<evidence type="ECO:0000256" key="4">
    <source>
        <dbReference type="SAM" id="Coils"/>
    </source>
</evidence>
<evidence type="ECO:0000256" key="1">
    <source>
        <dbReference type="ARBA" id="ARBA00022574"/>
    </source>
</evidence>
<dbReference type="InterPro" id="IPR001680">
    <property type="entry name" value="WD40_rpt"/>
</dbReference>
<dbReference type="Pfam" id="PF10366">
    <property type="entry name" value="Vps39_1"/>
    <property type="match status" value="1"/>
</dbReference>
<organism evidence="7 8">
    <name type="scientific">Candida oxycetoniae</name>
    <dbReference type="NCBI Taxonomy" id="497107"/>
    <lineage>
        <taxon>Eukaryota</taxon>
        <taxon>Fungi</taxon>
        <taxon>Dikarya</taxon>
        <taxon>Ascomycota</taxon>
        <taxon>Saccharomycotina</taxon>
        <taxon>Pichiomycetes</taxon>
        <taxon>Debaryomycetaceae</taxon>
        <taxon>Candida/Lodderomyces clade</taxon>
        <taxon>Candida</taxon>
    </lineage>
</organism>
<dbReference type="GO" id="GO:0032040">
    <property type="term" value="C:small-subunit processome"/>
    <property type="evidence" value="ECO:0007669"/>
    <property type="project" value="InterPro"/>
</dbReference>
<dbReference type="PROSITE" id="PS50219">
    <property type="entry name" value="CNH"/>
    <property type="match status" value="1"/>
</dbReference>
<dbReference type="InterPro" id="IPR019775">
    <property type="entry name" value="WD40_repeat_CS"/>
</dbReference>
<dbReference type="GO" id="GO:0034388">
    <property type="term" value="C:Pwp2p-containing subcomplex of 90S preribosome"/>
    <property type="evidence" value="ECO:0007669"/>
    <property type="project" value="TreeGrafter"/>
</dbReference>
<dbReference type="InterPro" id="IPR019452">
    <property type="entry name" value="VPS39/TGF_beta_rcpt-assoc_1"/>
</dbReference>
<evidence type="ECO:0000256" key="2">
    <source>
        <dbReference type="ARBA" id="ARBA00022737"/>
    </source>
</evidence>
<dbReference type="RefSeq" id="XP_049182493.1">
    <property type="nucleotide sequence ID" value="XM_049324853.1"/>
</dbReference>
<dbReference type="SMART" id="SM00320">
    <property type="entry name" value="WD40"/>
    <property type="match status" value="7"/>
</dbReference>
<proteinExistence type="predicted"/>
<dbReference type="InterPro" id="IPR019453">
    <property type="entry name" value="VPS39/TGFA1_Znf"/>
</dbReference>
<dbReference type="PANTHER" id="PTHR22840">
    <property type="entry name" value="WD REPEAT-CONTAINING PROTEIN 36"/>
    <property type="match status" value="1"/>
</dbReference>
<dbReference type="Pfam" id="PF25168">
    <property type="entry name" value="Beta-prop_WDR36-Utp21_2nd"/>
    <property type="match status" value="1"/>
</dbReference>
<evidence type="ECO:0000313" key="7">
    <source>
        <dbReference type="EMBL" id="KAI3406748.2"/>
    </source>
</evidence>
<accession>A0AAI9T0S7</accession>
<dbReference type="PROSITE" id="PS00678">
    <property type="entry name" value="WD_REPEATS_1"/>
    <property type="match status" value="1"/>
</dbReference>
<dbReference type="InterPro" id="IPR011044">
    <property type="entry name" value="Quino_amine_DH_bsu"/>
</dbReference>
<dbReference type="InterPro" id="IPR007319">
    <property type="entry name" value="WDR36/Utp21_C"/>
</dbReference>
<dbReference type="SUPFAM" id="SSF50998">
    <property type="entry name" value="Quinoprotein alcohol dehydrogenase-like"/>
    <property type="match status" value="1"/>
</dbReference>
<keyword evidence="8" id="KW-1185">Reference proteome</keyword>
<name>A0AAI9T0S7_9ASCO</name>
<dbReference type="InterPro" id="IPR001180">
    <property type="entry name" value="CNH_dom"/>
</dbReference>
<dbReference type="GO" id="GO:0006364">
    <property type="term" value="P:rRNA processing"/>
    <property type="evidence" value="ECO:0007669"/>
    <property type="project" value="InterPro"/>
</dbReference>
<feature type="region of interest" description="Disordered" evidence="5">
    <location>
        <begin position="1"/>
        <end position="27"/>
    </location>
</feature>
<evidence type="ECO:0000259" key="6">
    <source>
        <dbReference type="PROSITE" id="PS50219"/>
    </source>
</evidence>
<dbReference type="PROSITE" id="PS50082">
    <property type="entry name" value="WD_REPEATS_2"/>
    <property type="match status" value="1"/>
</dbReference>
<keyword evidence="4" id="KW-0175">Coiled coil</keyword>
<feature type="compositionally biased region" description="Basic and acidic residues" evidence="5">
    <location>
        <begin position="1"/>
        <end position="12"/>
    </location>
</feature>
<dbReference type="Pfam" id="PF04192">
    <property type="entry name" value="Utp21"/>
    <property type="match status" value="1"/>
</dbReference>
<keyword evidence="1 3" id="KW-0853">WD repeat</keyword>